<dbReference type="EMBL" id="SSTE01011875">
    <property type="protein sequence ID" value="KAA0050251.1"/>
    <property type="molecule type" value="Genomic_DNA"/>
</dbReference>
<dbReference type="OrthoDB" id="1737296at2759"/>
<feature type="compositionally biased region" description="Low complexity" evidence="5">
    <location>
        <begin position="619"/>
        <end position="629"/>
    </location>
</feature>
<dbReference type="Gene3D" id="4.10.60.10">
    <property type="entry name" value="Zinc finger, CCHC-type"/>
    <property type="match status" value="1"/>
</dbReference>
<proteinExistence type="predicted"/>
<dbReference type="InterPro" id="IPR025724">
    <property type="entry name" value="GAG-pre-integrase_dom"/>
</dbReference>
<evidence type="ECO:0000256" key="3">
    <source>
        <dbReference type="ARBA" id="ARBA00022750"/>
    </source>
</evidence>
<dbReference type="PROSITE" id="PS50994">
    <property type="entry name" value="INTEGRASE"/>
    <property type="match status" value="1"/>
</dbReference>
<dbReference type="GO" id="GO:0015074">
    <property type="term" value="P:DNA integration"/>
    <property type="evidence" value="ECO:0007669"/>
    <property type="project" value="InterPro"/>
</dbReference>
<dbReference type="Pfam" id="PF25597">
    <property type="entry name" value="SH3_retrovirus"/>
    <property type="match status" value="1"/>
</dbReference>
<dbReference type="InterPro" id="IPR012337">
    <property type="entry name" value="RNaseH-like_sf"/>
</dbReference>
<dbReference type="Proteomes" id="UP000321393">
    <property type="component" value="Unassembled WGS sequence"/>
</dbReference>
<dbReference type="InterPro" id="IPR039537">
    <property type="entry name" value="Retrotran_Ty1/copia-like"/>
</dbReference>
<gene>
    <name evidence="7" type="ORF">E6C27_scaffold355G00970</name>
</gene>
<dbReference type="Pfam" id="PF07727">
    <property type="entry name" value="RVT_2"/>
    <property type="match status" value="1"/>
</dbReference>
<dbReference type="Gene3D" id="3.30.420.10">
    <property type="entry name" value="Ribonuclease H-like superfamily/Ribonuclease H"/>
    <property type="match status" value="1"/>
</dbReference>
<comment type="caution">
    <text evidence="7">The sequence shown here is derived from an EMBL/GenBank/DDBJ whole genome shotgun (WGS) entry which is preliminary data.</text>
</comment>
<evidence type="ECO:0000256" key="2">
    <source>
        <dbReference type="ARBA" id="ARBA00022723"/>
    </source>
</evidence>
<dbReference type="SUPFAM" id="SSF57756">
    <property type="entry name" value="Retrovirus zinc finger-like domains"/>
    <property type="match status" value="1"/>
</dbReference>
<organism evidence="7 8">
    <name type="scientific">Cucumis melo var. makuwa</name>
    <name type="common">Oriental melon</name>
    <dbReference type="NCBI Taxonomy" id="1194695"/>
    <lineage>
        <taxon>Eukaryota</taxon>
        <taxon>Viridiplantae</taxon>
        <taxon>Streptophyta</taxon>
        <taxon>Embryophyta</taxon>
        <taxon>Tracheophyta</taxon>
        <taxon>Spermatophyta</taxon>
        <taxon>Magnoliopsida</taxon>
        <taxon>eudicotyledons</taxon>
        <taxon>Gunneridae</taxon>
        <taxon>Pentapetalae</taxon>
        <taxon>rosids</taxon>
        <taxon>fabids</taxon>
        <taxon>Cucurbitales</taxon>
        <taxon>Cucurbitaceae</taxon>
        <taxon>Benincaseae</taxon>
        <taxon>Cucumis</taxon>
    </lineage>
</organism>
<dbReference type="PANTHER" id="PTHR42648:SF26">
    <property type="entry name" value="INTEGRASE CATALYTIC DOMAIN-CONTAINING PROTEIN"/>
    <property type="match status" value="1"/>
</dbReference>
<keyword evidence="2" id="KW-0479">Metal-binding</keyword>
<feature type="domain" description="Integrase catalytic" evidence="6">
    <location>
        <begin position="328"/>
        <end position="508"/>
    </location>
</feature>
<dbReference type="InterPro" id="IPR001584">
    <property type="entry name" value="Integrase_cat-core"/>
</dbReference>
<dbReference type="InterPro" id="IPR036397">
    <property type="entry name" value="RNaseH_sf"/>
</dbReference>
<dbReference type="SUPFAM" id="SSF53098">
    <property type="entry name" value="Ribonuclease H-like"/>
    <property type="match status" value="1"/>
</dbReference>
<keyword evidence="1" id="KW-0645">Protease</keyword>
<evidence type="ECO:0000256" key="4">
    <source>
        <dbReference type="ARBA" id="ARBA00022801"/>
    </source>
</evidence>
<dbReference type="GO" id="GO:0008270">
    <property type="term" value="F:zinc ion binding"/>
    <property type="evidence" value="ECO:0007669"/>
    <property type="project" value="InterPro"/>
</dbReference>
<accession>A0A5A7U9P9</accession>
<keyword evidence="3" id="KW-0064">Aspartyl protease</keyword>
<dbReference type="CDD" id="cd09272">
    <property type="entry name" value="RNase_HI_RT_Ty1"/>
    <property type="match status" value="1"/>
</dbReference>
<feature type="region of interest" description="Disordered" evidence="5">
    <location>
        <begin position="604"/>
        <end position="647"/>
    </location>
</feature>
<dbReference type="InterPro" id="IPR036875">
    <property type="entry name" value="Znf_CCHC_sf"/>
</dbReference>
<dbReference type="GO" id="GO:0003676">
    <property type="term" value="F:nucleic acid binding"/>
    <property type="evidence" value="ECO:0007669"/>
    <property type="project" value="InterPro"/>
</dbReference>
<dbReference type="InterPro" id="IPR054722">
    <property type="entry name" value="PolX-like_BBD"/>
</dbReference>
<keyword evidence="4" id="KW-0378">Hydrolase</keyword>
<dbReference type="GO" id="GO:0006508">
    <property type="term" value="P:proteolysis"/>
    <property type="evidence" value="ECO:0007669"/>
    <property type="project" value="UniProtKB-KW"/>
</dbReference>
<evidence type="ECO:0000256" key="1">
    <source>
        <dbReference type="ARBA" id="ARBA00022670"/>
    </source>
</evidence>
<dbReference type="InterPro" id="IPR001878">
    <property type="entry name" value="Znf_CCHC"/>
</dbReference>
<name>A0A5A7U9P9_CUCMM</name>
<dbReference type="AlphaFoldDB" id="A0A5A7U9P9"/>
<dbReference type="InterPro" id="IPR057670">
    <property type="entry name" value="SH3_retrovirus"/>
</dbReference>
<evidence type="ECO:0000313" key="7">
    <source>
        <dbReference type="EMBL" id="KAA0050251.1"/>
    </source>
</evidence>
<dbReference type="SMART" id="SM00343">
    <property type="entry name" value="ZnF_C2HC"/>
    <property type="match status" value="2"/>
</dbReference>
<dbReference type="PANTHER" id="PTHR42648">
    <property type="entry name" value="TRANSPOSASE, PUTATIVE-RELATED"/>
    <property type="match status" value="1"/>
</dbReference>
<sequence>MGLRPEYESARVALLHRSPLPSLDAAIQEILFEEKRLGINLSKHSDVVLASTYSPPGASSTFCKNCKLTGHKFIDCPKIECRYCHKPGHILDNCPIKPPRPRSYSTRAKNFTKPRNSSVVAATLDNPTTPQFQISDLQSLLNQLISSSSSALAVSSGNRWLLDSACCNHMTSNYSLMNTPSPAKSLPPIYAADGNCMNITHIGTVNTPSMNLPHTYCVPNLTFNLVSVGQLCDLGLIVTFSPNGCQVQNPQTGQTIGTGCKVGRLFELLSLQVPSPSSISAPITNSDTYQWHLRLGHASPEKLRHLISINHLNSTTKFVPFNCLNCKLAKQPALSFSTSTSISDKPFDLIHSNIWGPAPTSTVHGYRYYVLFIDDFSRFTWIYFLKHRSELSRTYIEFANMIRTQFSCPIKTLRTDNALEYKDSTLLSFLSQQGTLVQRSCPHTSQQNGRVERKHLHILDSVRALLLSASCPKKFWGEAALTSVYSINRLPSSVLQNISPFEKLYGTPPNYSNLKTFGCACFVLLHPHEHTKLEPRARLCCFLGYGTEHKGFHCWDPLSNRLRISRHVTFWEHTMFSRLSSFHTSFSSPQPFFTDTSIDLFPPSESPLGNELAQSAPTSAISDQSSIPDDSPEPTPDTPPRRSTRVREPPIHLQDYHCFSTIISLVELTSYQEASTDPLWQKAMNDELQALEKTHTWDYVDLPPGKRPIGCKWIYKIKTHSDGTIERYKARLVAKGYSQEYGIDYEETFAPVARMTSVRSLLAVAAAKQWPLLQMDVKNVFLNGTLSEEVYMKPPPGTSSPPHKGIVLLLLYVDDMIITGNDPQAISDLQHYLGITDSNTASTPLDPNVHLTPYDGVPLKDVSLYRQLVGSLIYLTVTRPDIAYAVHIVSQFMAAPRTIHFTAVLRILRYIKGTLGPGLQFSSQSSLVLSGYSDADWAGDPTDWRSTTGYCFYLGDSLISRRSKKQSIVSRSSIESEYRALADTTA</sequence>
<dbReference type="InterPro" id="IPR013103">
    <property type="entry name" value="RVT_2"/>
</dbReference>
<dbReference type="Pfam" id="PF22936">
    <property type="entry name" value="Pol_BBD"/>
    <property type="match status" value="1"/>
</dbReference>
<dbReference type="Pfam" id="PF13976">
    <property type="entry name" value="gag_pre-integrs"/>
    <property type="match status" value="1"/>
</dbReference>
<reference evidence="7 8" key="1">
    <citation type="submission" date="2019-08" db="EMBL/GenBank/DDBJ databases">
        <title>Draft genome sequences of two oriental melons (Cucumis melo L. var makuwa).</title>
        <authorList>
            <person name="Kwon S.-Y."/>
        </authorList>
    </citation>
    <scope>NUCLEOTIDE SEQUENCE [LARGE SCALE GENOMIC DNA]</scope>
    <source>
        <strain evidence="8">cv. SW 3</strain>
        <tissue evidence="7">Leaf</tissue>
    </source>
</reference>
<dbReference type="Pfam" id="PF00665">
    <property type="entry name" value="rve"/>
    <property type="match status" value="1"/>
</dbReference>
<protein>
    <submittedName>
        <fullName evidence="7">Retrovirus-related Pol polyprotein from transposon TNT 1-94</fullName>
    </submittedName>
</protein>
<evidence type="ECO:0000313" key="8">
    <source>
        <dbReference type="Proteomes" id="UP000321393"/>
    </source>
</evidence>
<evidence type="ECO:0000259" key="6">
    <source>
        <dbReference type="PROSITE" id="PS50994"/>
    </source>
</evidence>
<dbReference type="GO" id="GO:0004190">
    <property type="term" value="F:aspartic-type endopeptidase activity"/>
    <property type="evidence" value="ECO:0007669"/>
    <property type="project" value="UniProtKB-KW"/>
</dbReference>
<dbReference type="SUPFAM" id="SSF56672">
    <property type="entry name" value="DNA/RNA polymerases"/>
    <property type="match status" value="1"/>
</dbReference>
<dbReference type="InterPro" id="IPR043502">
    <property type="entry name" value="DNA/RNA_pol_sf"/>
</dbReference>
<evidence type="ECO:0000256" key="5">
    <source>
        <dbReference type="SAM" id="MobiDB-lite"/>
    </source>
</evidence>